<dbReference type="GO" id="GO:0005654">
    <property type="term" value="C:nucleoplasm"/>
    <property type="evidence" value="ECO:0007669"/>
    <property type="project" value="TreeGrafter"/>
</dbReference>
<feature type="region of interest" description="Disordered" evidence="3">
    <location>
        <begin position="283"/>
        <end position="321"/>
    </location>
</feature>
<feature type="compositionally biased region" description="Basic and acidic residues" evidence="3">
    <location>
        <begin position="423"/>
        <end position="434"/>
    </location>
</feature>
<evidence type="ECO:0000313" key="6">
    <source>
        <dbReference type="Proteomes" id="UP000289340"/>
    </source>
</evidence>
<dbReference type="Gene3D" id="1.20.58.1880">
    <property type="match status" value="1"/>
</dbReference>
<dbReference type="FunFam" id="1.20.58.1880:FF:000006">
    <property type="entry name" value="Protein ALWAYS EARLY 3 isoform A"/>
    <property type="match status" value="1"/>
</dbReference>
<feature type="compositionally biased region" description="Basic and acidic residues" evidence="3">
    <location>
        <begin position="306"/>
        <end position="319"/>
    </location>
</feature>
<keyword evidence="6" id="KW-1185">Reference proteome</keyword>
<dbReference type="InterPro" id="IPR001005">
    <property type="entry name" value="SANT/Myb"/>
</dbReference>
<organism evidence="5 6">
    <name type="scientific">Glycine soja</name>
    <name type="common">Wild soybean</name>
    <dbReference type="NCBI Taxonomy" id="3848"/>
    <lineage>
        <taxon>Eukaryota</taxon>
        <taxon>Viridiplantae</taxon>
        <taxon>Streptophyta</taxon>
        <taxon>Embryophyta</taxon>
        <taxon>Tracheophyta</taxon>
        <taxon>Spermatophyta</taxon>
        <taxon>Magnoliopsida</taxon>
        <taxon>eudicotyledons</taxon>
        <taxon>Gunneridae</taxon>
        <taxon>Pentapetalae</taxon>
        <taxon>rosids</taxon>
        <taxon>fabids</taxon>
        <taxon>Fabales</taxon>
        <taxon>Fabaceae</taxon>
        <taxon>Papilionoideae</taxon>
        <taxon>50 kb inversion clade</taxon>
        <taxon>NPAAA clade</taxon>
        <taxon>indigoferoid/millettioid clade</taxon>
        <taxon>Phaseoleae</taxon>
        <taxon>Glycine</taxon>
        <taxon>Glycine subgen. Soja</taxon>
    </lineage>
</organism>
<evidence type="ECO:0000259" key="4">
    <source>
        <dbReference type="PROSITE" id="PS51293"/>
    </source>
</evidence>
<feature type="region of interest" description="Disordered" evidence="3">
    <location>
        <begin position="415"/>
        <end position="434"/>
    </location>
</feature>
<sequence>MAPSRKSRSVNKRFSTVREAASSKDKITENASKNRLKKRKLADMLGPQWNKEELEHFYEAYRKYGKDWKKVALAVHNRSVEMVEALYTMNRAYLSLPEGTASVVGLIAMMTDHYSVLGGSDSGKESNDDAEISKKSQKRLRGKHLSDSKALEGHFSDHSQSHSVASGDGCLSLLKKRHSGIRPHAVRKRTPRVPISYSIGKDNGDRFFSSARQGSKQMVDTNDVAHKIALALTEASQRGGSSKISGSPDKKFVPSLGLKSGKKHPKSEIAGANFCSSDLDDGSSELSLGSTEGNNEDYSRKTIHRSGRENTGRERNQEKKIKKYGKNFETGENLNKHLNDVKEASSGTDDGKNLSFIKSDFVTDFADAKNARSSYKGSRTKSKKLRLEKDEGSAFDALKTLADLSLMLPVTNPDTESSAQFKEGNHDAVDESKMETHKVFPRIESTASSKLGKVFSDNGVAVPEAEGAHQLNAGFRKRKQKSFNLKYDEIHTGSHLSGSQKSKATDEVKKSIVKGKRSSVSTAHSRQLKGVKSLGNLSSSANDKGEKDDSSFSLMKVSSTNQGGPLNRGKPRRKMEKPKPMVQQDLVVSRNIFSSQHKKSIASLQDGSYSQKGKLINCLSSYQMRRWCTLEWFYSAIDYPWFSKREFVEYLDHVGLGHVPRLTRIEWGVIRSSLGRPRRFSEQFLIEEKNKLNQYRESVRSHYAEILSGTKEGLPTDLAQPLIVGQRVIAIHPKTREIHDGSVLTVDHCRYRVQFDQPELGVEFVMDIDCMPLYPFENMPTSLIQHNISSAQINQDFIELKPNGKLKQRKVAGHTILSPSENLDTIKNLHIPPTMHGSSTLSKQVFSSSSKSQPKVVCSEIGIGNAQLASSSQPSLLDHVHSKEADILAISELNRALDKKELVLSELKHMNDGVSESQKYGDNSVKDSEPFKRNYASVLKQLTEANEQA</sequence>
<gene>
    <name evidence="5" type="ORF">D0Y65_044667</name>
</gene>
<dbReference type="InterPro" id="IPR010561">
    <property type="entry name" value="LIN-9/ALY1"/>
</dbReference>
<evidence type="ECO:0000256" key="1">
    <source>
        <dbReference type="ARBA" id="ARBA00004123"/>
    </source>
</evidence>
<dbReference type="AlphaFoldDB" id="A0A445G1C9"/>
<name>A0A445G1C9_GLYSO</name>
<feature type="compositionally biased region" description="Low complexity" evidence="3">
    <location>
        <begin position="284"/>
        <end position="293"/>
    </location>
</feature>
<evidence type="ECO:0000256" key="2">
    <source>
        <dbReference type="ARBA" id="ARBA00023242"/>
    </source>
</evidence>
<dbReference type="CDD" id="cd00167">
    <property type="entry name" value="SANT"/>
    <property type="match status" value="1"/>
</dbReference>
<dbReference type="SMART" id="SM00717">
    <property type="entry name" value="SANT"/>
    <property type="match status" value="1"/>
</dbReference>
<dbReference type="SMART" id="SM01135">
    <property type="entry name" value="DIRP"/>
    <property type="match status" value="1"/>
</dbReference>
<reference evidence="5 6" key="1">
    <citation type="submission" date="2018-09" db="EMBL/GenBank/DDBJ databases">
        <title>A high-quality reference genome of wild soybean provides a powerful tool to mine soybean genomes.</title>
        <authorList>
            <person name="Xie M."/>
            <person name="Chung C.Y.L."/>
            <person name="Li M.-W."/>
            <person name="Wong F.-L."/>
            <person name="Chan T.-F."/>
            <person name="Lam H.-M."/>
        </authorList>
    </citation>
    <scope>NUCLEOTIDE SEQUENCE [LARGE SCALE GENOMIC DNA]</scope>
    <source>
        <strain evidence="6">cv. W05</strain>
        <tissue evidence="5">Hypocotyl of etiolated seedlings</tissue>
    </source>
</reference>
<proteinExistence type="predicted"/>
<feature type="region of interest" description="Disordered" evidence="3">
    <location>
        <begin position="237"/>
        <end position="269"/>
    </location>
</feature>
<dbReference type="PROSITE" id="PS51293">
    <property type="entry name" value="SANT"/>
    <property type="match status" value="1"/>
</dbReference>
<dbReference type="InterPro" id="IPR017884">
    <property type="entry name" value="SANT_dom"/>
</dbReference>
<keyword evidence="2" id="KW-0539">Nucleus</keyword>
<dbReference type="InterPro" id="IPR033471">
    <property type="entry name" value="DIRP"/>
</dbReference>
<dbReference type="GO" id="GO:0051726">
    <property type="term" value="P:regulation of cell cycle"/>
    <property type="evidence" value="ECO:0007669"/>
    <property type="project" value="TreeGrafter"/>
</dbReference>
<dbReference type="SUPFAM" id="SSF46689">
    <property type="entry name" value="Homeodomain-like"/>
    <property type="match status" value="1"/>
</dbReference>
<feature type="region of interest" description="Disordered" evidence="3">
    <location>
        <begin position="493"/>
        <end position="581"/>
    </location>
</feature>
<feature type="compositionally biased region" description="Basic and acidic residues" evidence="3">
    <location>
        <begin position="122"/>
        <end position="134"/>
    </location>
</feature>
<dbReference type="GO" id="GO:0006351">
    <property type="term" value="P:DNA-templated transcription"/>
    <property type="evidence" value="ECO:0007669"/>
    <property type="project" value="InterPro"/>
</dbReference>
<dbReference type="GO" id="GO:0006357">
    <property type="term" value="P:regulation of transcription by RNA polymerase II"/>
    <property type="evidence" value="ECO:0007669"/>
    <property type="project" value="TreeGrafter"/>
</dbReference>
<comment type="subcellular location">
    <subcellularLocation>
        <location evidence="1">Nucleus</location>
    </subcellularLocation>
</comment>
<dbReference type="PANTHER" id="PTHR21689:SF2">
    <property type="entry name" value="PROTEIN LIN-9 HOMOLOG"/>
    <property type="match status" value="1"/>
</dbReference>
<comment type="caution">
    <text evidence="5">The sequence shown here is derived from an EMBL/GenBank/DDBJ whole genome shotgun (WGS) entry which is preliminary data.</text>
</comment>
<dbReference type="Proteomes" id="UP000289340">
    <property type="component" value="Chromosome 17"/>
</dbReference>
<feature type="compositionally biased region" description="Polar residues" evidence="3">
    <location>
        <begin position="551"/>
        <end position="564"/>
    </location>
</feature>
<dbReference type="GO" id="GO:0003677">
    <property type="term" value="F:DNA binding"/>
    <property type="evidence" value="ECO:0007669"/>
    <property type="project" value="TreeGrafter"/>
</dbReference>
<protein>
    <submittedName>
        <fullName evidence="5">Protein ALWAYS EARLY 3 isoform C</fullName>
    </submittedName>
</protein>
<dbReference type="Pfam" id="PF00249">
    <property type="entry name" value="Myb_DNA-binding"/>
    <property type="match status" value="1"/>
</dbReference>
<feature type="domain" description="SANT" evidence="4">
    <location>
        <begin position="44"/>
        <end position="81"/>
    </location>
</feature>
<dbReference type="EMBL" id="QZWG01000017">
    <property type="protein sequence ID" value="RZB54834.1"/>
    <property type="molecule type" value="Genomic_DNA"/>
</dbReference>
<evidence type="ECO:0000256" key="3">
    <source>
        <dbReference type="SAM" id="MobiDB-lite"/>
    </source>
</evidence>
<dbReference type="InterPro" id="IPR009057">
    <property type="entry name" value="Homeodomain-like_sf"/>
</dbReference>
<feature type="region of interest" description="Disordered" evidence="3">
    <location>
        <begin position="1"/>
        <end position="33"/>
    </location>
</feature>
<feature type="compositionally biased region" description="Basic residues" evidence="3">
    <location>
        <begin position="1"/>
        <end position="11"/>
    </location>
</feature>
<accession>A0A445G1C9</accession>
<dbReference type="PANTHER" id="PTHR21689">
    <property type="entry name" value="LIN-9"/>
    <property type="match status" value="1"/>
</dbReference>
<feature type="region of interest" description="Disordered" evidence="3">
    <location>
        <begin position="120"/>
        <end position="146"/>
    </location>
</feature>
<evidence type="ECO:0000313" key="5">
    <source>
        <dbReference type="EMBL" id="RZB54834.1"/>
    </source>
</evidence>
<dbReference type="GO" id="GO:0017053">
    <property type="term" value="C:transcription repressor complex"/>
    <property type="evidence" value="ECO:0007669"/>
    <property type="project" value="InterPro"/>
</dbReference>
<dbReference type="Pfam" id="PF06584">
    <property type="entry name" value="DIRP"/>
    <property type="match status" value="1"/>
</dbReference>